<dbReference type="GO" id="GO:0005524">
    <property type="term" value="F:ATP binding"/>
    <property type="evidence" value="ECO:0007669"/>
    <property type="project" value="UniProtKB-KW"/>
</dbReference>
<dbReference type="GO" id="GO:0004357">
    <property type="term" value="F:glutamate-cysteine ligase activity"/>
    <property type="evidence" value="ECO:0007669"/>
    <property type="project" value="UniProtKB-EC"/>
</dbReference>
<dbReference type="Proteomes" id="UP000251047">
    <property type="component" value="Unassembled WGS sequence"/>
</dbReference>
<keyword evidence="2 5" id="KW-0547">Nucleotide-binding</keyword>
<proteinExistence type="inferred from homology"/>
<dbReference type="PANTHER" id="PTHR34595">
    <property type="entry name" value="BLR5612 PROTEIN"/>
    <property type="match status" value="1"/>
</dbReference>
<evidence type="ECO:0000313" key="8">
    <source>
        <dbReference type="Proteomes" id="UP000251047"/>
    </source>
</evidence>
<organism evidence="7 8">
    <name type="scientific">Corynebacterium heidelbergense</name>
    <dbReference type="NCBI Taxonomy" id="2055947"/>
    <lineage>
        <taxon>Bacteria</taxon>
        <taxon>Bacillati</taxon>
        <taxon>Actinomycetota</taxon>
        <taxon>Actinomycetes</taxon>
        <taxon>Mycobacteriales</taxon>
        <taxon>Corynebacteriaceae</taxon>
        <taxon>Corynebacterium</taxon>
    </lineage>
</organism>
<dbReference type="InterPro" id="IPR006336">
    <property type="entry name" value="GCS2"/>
</dbReference>
<keyword evidence="3 5" id="KW-0067">ATP-binding</keyword>
<evidence type="ECO:0000259" key="6">
    <source>
        <dbReference type="Pfam" id="PF14403"/>
    </source>
</evidence>
<feature type="domain" description="Circularly permuted ATP-grasp type 2" evidence="6">
    <location>
        <begin position="459"/>
        <end position="842"/>
    </location>
</feature>
<dbReference type="Pfam" id="PF14403">
    <property type="entry name" value="CP_ATPgrasp_2"/>
    <property type="match status" value="1"/>
</dbReference>
<dbReference type="InterPro" id="IPR014746">
    <property type="entry name" value="Gln_synth/guanido_kin_cat_dom"/>
</dbReference>
<dbReference type="NCBIfam" id="TIGR02050">
    <property type="entry name" value="gshA_cyan_rel"/>
    <property type="match status" value="1"/>
</dbReference>
<comment type="catalytic activity">
    <reaction evidence="4 5">
        <text>L-cysteine + L-glutamate + ATP = gamma-L-glutamyl-L-cysteine + ADP + phosphate + H(+)</text>
        <dbReference type="Rhea" id="RHEA:13285"/>
        <dbReference type="ChEBI" id="CHEBI:15378"/>
        <dbReference type="ChEBI" id="CHEBI:29985"/>
        <dbReference type="ChEBI" id="CHEBI:30616"/>
        <dbReference type="ChEBI" id="CHEBI:35235"/>
        <dbReference type="ChEBI" id="CHEBI:43474"/>
        <dbReference type="ChEBI" id="CHEBI:58173"/>
        <dbReference type="ChEBI" id="CHEBI:456216"/>
        <dbReference type="EC" id="6.3.2.2"/>
    </reaction>
</comment>
<dbReference type="Gene3D" id="3.40.50.11290">
    <property type="match status" value="1"/>
</dbReference>
<reference evidence="7 8" key="1">
    <citation type="journal article" date="2018" name="Syst. Appl. Microbiol.">
        <title>Corynebacterium heidelbergense sp. nov., isolated from the preen glands of Egyptian geese (Alopochen aegyptiacus).</title>
        <authorList>
            <person name="Braun M.S."/>
            <person name="Wang E."/>
            <person name="Zimmermann S."/>
            <person name="Wink M."/>
        </authorList>
    </citation>
    <scope>NUCLEOTIDE SEQUENCE [LARGE SCALE GENOMIC DNA]</scope>
    <source>
        <strain evidence="7 8">DSM 104638</strain>
    </source>
</reference>
<dbReference type="EMBL" id="PHQP01000036">
    <property type="protein sequence ID" value="RAV33945.1"/>
    <property type="molecule type" value="Genomic_DNA"/>
</dbReference>
<dbReference type="PANTHER" id="PTHR34595:SF7">
    <property type="entry name" value="SLL1039 PROTEIN"/>
    <property type="match status" value="1"/>
</dbReference>
<dbReference type="InterPro" id="IPR011793">
    <property type="entry name" value="YbdK"/>
</dbReference>
<dbReference type="RefSeq" id="WP_112769564.1">
    <property type="nucleotide sequence ID" value="NZ_CP063191.1"/>
</dbReference>
<dbReference type="SUPFAM" id="SSF56059">
    <property type="entry name" value="Glutathione synthetase ATP-binding domain-like"/>
    <property type="match status" value="1"/>
</dbReference>
<keyword evidence="1 5" id="KW-0436">Ligase</keyword>
<dbReference type="Gene3D" id="3.30.590.20">
    <property type="match status" value="1"/>
</dbReference>
<dbReference type="AlphaFoldDB" id="A0A364VBC0"/>
<dbReference type="GO" id="GO:0042398">
    <property type="term" value="P:modified amino acid biosynthetic process"/>
    <property type="evidence" value="ECO:0007669"/>
    <property type="project" value="InterPro"/>
</dbReference>
<accession>A0A364VBC0</accession>
<evidence type="ECO:0000256" key="4">
    <source>
        <dbReference type="ARBA" id="ARBA00048819"/>
    </source>
</evidence>
<dbReference type="EC" id="6.3.2.2" evidence="5"/>
<dbReference type="SUPFAM" id="SSF55931">
    <property type="entry name" value="Glutamine synthetase/guanido kinase"/>
    <property type="match status" value="1"/>
</dbReference>
<protein>
    <recommendedName>
        <fullName evidence="5">Putative glutamate--cysteine ligase 2</fullName>
        <ecNumber evidence="5">6.3.2.2</ecNumber>
    </recommendedName>
    <alternativeName>
        <fullName evidence="5">Gamma-glutamylcysteine synthetase 2</fullName>
        <shortName evidence="5">GCS 2</shortName>
        <shortName evidence="5">Gamma-GCS 2</shortName>
    </alternativeName>
</protein>
<gene>
    <name evidence="7" type="ORF">CWC39_05800</name>
</gene>
<dbReference type="Gene3D" id="3.30.1490.270">
    <property type="match status" value="1"/>
</dbReference>
<evidence type="ECO:0000256" key="1">
    <source>
        <dbReference type="ARBA" id="ARBA00022598"/>
    </source>
</evidence>
<dbReference type="Pfam" id="PF04107">
    <property type="entry name" value="GCS2"/>
    <property type="match status" value="1"/>
</dbReference>
<sequence>MNAPIRTRNRTIRVEEEFQLIDTATRCMAARARDIAGTRPTTGFTPEMQECVVQSASAAHASVEDLTQDLLDRRAALNESAAELGLAIAAAGTVPMASKSTVEVFHNESFRKLSADYGLLAREQLVCGTQIHVEVADRDEALAVAAGISRYLPLLLALSASSPFNSEGQDTGYASSRYLAWARWPTTGSHPPASTSAEYDALVSGLVEARVISGPSMIYYDLRPSQQRNGLELRIADACPSVDTTITIAALFRALVERESQMATPTPPLNPAIQRAASWRAARFGMEGDLLDPETSAPRSAREVLLDLVELLRPQLTATGDFERVDALARRAVMAGSSAFRQRRALRRRGRPDDVMDLLVAETASSTDSTQLFSTDEDVFKAYVPIEGVEMDHFTDEAFDAAGLPRDLYKQTVEAATRLGPVGLRTQQVSAERDLTVRGVTFRVTGESHARAFSMDMMPRIIDQSTWRHLSTGAEQRAKAINAFLNDVYGEQAILRDGRLPLDILDKSPGYRRAGQTALRGSVRNHVSGVDLIYSERNGWQILEDNVRMPSGLTFALEARAMSQRNYPELFDTAPVGLNDISGCYSMFYDTLLAAAPPGAGEDPHIVIASPGQHDPSFFEQVQISEATGIPIATPDQLVVEDHVAYEVSSGSRRRVDVAYLRQDEEMFLTSRGADGEPLRYPIQSAISAGHLTIANALGNGIGDDKAIYAFVPQMIEYYLGEKPLINHVPTYLCSIREQRDMVIERLDELVVKPIDGYGGSGITIGPEATDEELALRREELQVRPEQFIAQEVVSLSTLPTFEGVSMQPRHVDLRLFTHLRAGSGPGELTAVTAPAGLTRVAPAGSLVVNSSRGGGGKDTWIVVEDATNPSAASTAP</sequence>
<comment type="similarity">
    <text evidence="5">Belongs to the glutamate--cysteine ligase type 2 family. YbdK subfamily.</text>
</comment>
<evidence type="ECO:0000256" key="5">
    <source>
        <dbReference type="HAMAP-Rule" id="MF_01609"/>
    </source>
</evidence>
<dbReference type="OrthoDB" id="9803842at2"/>
<evidence type="ECO:0000256" key="3">
    <source>
        <dbReference type="ARBA" id="ARBA00022840"/>
    </source>
</evidence>
<name>A0A364VBC0_9CORY</name>
<evidence type="ECO:0000256" key="2">
    <source>
        <dbReference type="ARBA" id="ARBA00022741"/>
    </source>
</evidence>
<dbReference type="InterPro" id="IPR025841">
    <property type="entry name" value="CP_ATPgrasp_2"/>
</dbReference>
<comment type="caution">
    <text evidence="7">The sequence shown here is derived from an EMBL/GenBank/DDBJ whole genome shotgun (WGS) entry which is preliminary data.</text>
</comment>
<dbReference type="HAMAP" id="MF_01609">
    <property type="entry name" value="Glu_cys_ligase_2"/>
    <property type="match status" value="1"/>
</dbReference>
<evidence type="ECO:0000313" key="7">
    <source>
        <dbReference type="EMBL" id="RAV33945.1"/>
    </source>
</evidence>
<dbReference type="InterPro" id="IPR051680">
    <property type="entry name" value="ATP-dep_Glu-Cys_Ligase-2"/>
</dbReference>
<comment type="function">
    <text evidence="5">ATP-dependent carboxylate-amine ligase which exhibits weak glutamate--cysteine ligase activity.</text>
</comment>